<evidence type="ECO:0000313" key="1">
    <source>
        <dbReference type="EMBL" id="KAK8205520.1"/>
    </source>
</evidence>
<gene>
    <name evidence="1" type="ORF">M8818_004889</name>
</gene>
<reference evidence="1" key="1">
    <citation type="submission" date="2024-02" db="EMBL/GenBank/DDBJ databases">
        <title>Metagenome Assembled Genome of Zalaria obscura JY119.</title>
        <authorList>
            <person name="Vighnesh L."/>
            <person name="Jagadeeshwari U."/>
            <person name="Venkata Ramana C."/>
            <person name="Sasikala C."/>
        </authorList>
    </citation>
    <scope>NUCLEOTIDE SEQUENCE</scope>
    <source>
        <strain evidence="1">JY119</strain>
    </source>
</reference>
<protein>
    <submittedName>
        <fullName evidence="1">Uncharacterized protein</fullName>
    </submittedName>
</protein>
<proteinExistence type="predicted"/>
<keyword evidence="2" id="KW-1185">Reference proteome</keyword>
<accession>A0ACC3SB60</accession>
<dbReference type="Proteomes" id="UP001320706">
    <property type="component" value="Unassembled WGS sequence"/>
</dbReference>
<evidence type="ECO:0000313" key="2">
    <source>
        <dbReference type="Proteomes" id="UP001320706"/>
    </source>
</evidence>
<name>A0ACC3SB60_9PEZI</name>
<dbReference type="EMBL" id="JAMKPW020000024">
    <property type="protein sequence ID" value="KAK8205520.1"/>
    <property type="molecule type" value="Genomic_DNA"/>
</dbReference>
<comment type="caution">
    <text evidence="1">The sequence shown here is derived from an EMBL/GenBank/DDBJ whole genome shotgun (WGS) entry which is preliminary data.</text>
</comment>
<organism evidence="1 2">
    <name type="scientific">Zalaria obscura</name>
    <dbReference type="NCBI Taxonomy" id="2024903"/>
    <lineage>
        <taxon>Eukaryota</taxon>
        <taxon>Fungi</taxon>
        <taxon>Dikarya</taxon>
        <taxon>Ascomycota</taxon>
        <taxon>Pezizomycotina</taxon>
        <taxon>Dothideomycetes</taxon>
        <taxon>Dothideomycetidae</taxon>
        <taxon>Dothideales</taxon>
        <taxon>Zalariaceae</taxon>
        <taxon>Zalaria</taxon>
    </lineage>
</organism>
<sequence length="317" mass="36590">MTSYEAQRLENIRRNQALIKELGITRAEEKPKRPAPKKRKLSHDSARPVRVSARIASAPAKPSYNEDALIKEGASVRAVSRKRASNTKSEAATITVKDTGSPPPDLDEIRAGWTAWKPVAAPPTRDENGTFHFESHPTFLPNKSPAEMLAEGAFGGSYYRRLYSKALKTAIEDDWKELPDDWLKDLNIEKYLTSPQYDPEVNKFKVKCGQSIEEWEANGWIAHDYDVRGWFQWYIRFWLGRRCDDDDRQVGRWDRCVGRNGRWRRMLLKKYIQAGVKTVADEGVDEEEVSPVMHQTCHHWAWEVRQDVLDEAWQHGL</sequence>